<gene>
    <name evidence="1" type="ORF">OBBRIDRAFT_837180</name>
</gene>
<dbReference type="OrthoDB" id="2755871at2759"/>
<dbReference type="AlphaFoldDB" id="A0A8E2ATJ0"/>
<name>A0A8E2ATJ0_9APHY</name>
<keyword evidence="2" id="KW-1185">Reference proteome</keyword>
<sequence>MVLRSFLSDPQIKERYFNELYSVQIVEDAVQPYSHTVPHILAAYLHQLQYIGFGFVDWTRNRLHSTFFIHIKRATSVTHLWLYHCQMPAFCDFQRIVSAMFSLVDIRLLQSGWQDTSAIAPRHLPRCPRFNLMIVPVYSPHVLAVVNWLLGNPSVQEFSIRQTSSAVYAPLRECEAAFRTQSQELGAQQAVNRELARPSLL</sequence>
<proteinExistence type="predicted"/>
<dbReference type="EMBL" id="KV722476">
    <property type="protein sequence ID" value="OCH87704.1"/>
    <property type="molecule type" value="Genomic_DNA"/>
</dbReference>
<protein>
    <submittedName>
        <fullName evidence="1">Uncharacterized protein</fullName>
    </submittedName>
</protein>
<dbReference type="Proteomes" id="UP000250043">
    <property type="component" value="Unassembled WGS sequence"/>
</dbReference>
<evidence type="ECO:0000313" key="1">
    <source>
        <dbReference type="EMBL" id="OCH87704.1"/>
    </source>
</evidence>
<evidence type="ECO:0000313" key="2">
    <source>
        <dbReference type="Proteomes" id="UP000250043"/>
    </source>
</evidence>
<reference evidence="1 2" key="1">
    <citation type="submission" date="2016-07" db="EMBL/GenBank/DDBJ databases">
        <title>Draft genome of the white-rot fungus Obba rivulosa 3A-2.</title>
        <authorList>
            <consortium name="DOE Joint Genome Institute"/>
            <person name="Miettinen O."/>
            <person name="Riley R."/>
            <person name="Acob R."/>
            <person name="Barry K."/>
            <person name="Cullen D."/>
            <person name="De Vries R."/>
            <person name="Hainaut M."/>
            <person name="Hatakka A."/>
            <person name="Henrissat B."/>
            <person name="Hilden K."/>
            <person name="Kuo R."/>
            <person name="Labutti K."/>
            <person name="Lipzen A."/>
            <person name="Makela M.R."/>
            <person name="Sandor L."/>
            <person name="Spatafora J.W."/>
            <person name="Grigoriev I.V."/>
            <person name="Hibbett D.S."/>
        </authorList>
    </citation>
    <scope>NUCLEOTIDE SEQUENCE [LARGE SCALE GENOMIC DNA]</scope>
    <source>
        <strain evidence="1 2">3A-2</strain>
    </source>
</reference>
<accession>A0A8E2ATJ0</accession>
<organism evidence="1 2">
    <name type="scientific">Obba rivulosa</name>
    <dbReference type="NCBI Taxonomy" id="1052685"/>
    <lineage>
        <taxon>Eukaryota</taxon>
        <taxon>Fungi</taxon>
        <taxon>Dikarya</taxon>
        <taxon>Basidiomycota</taxon>
        <taxon>Agaricomycotina</taxon>
        <taxon>Agaricomycetes</taxon>
        <taxon>Polyporales</taxon>
        <taxon>Gelatoporiaceae</taxon>
        <taxon>Obba</taxon>
    </lineage>
</organism>